<dbReference type="EMBL" id="JAVFKD010000002">
    <property type="protein sequence ID" value="KAK5996519.1"/>
    <property type="molecule type" value="Genomic_DNA"/>
</dbReference>
<gene>
    <name evidence="1" type="ORF">PT974_01854</name>
</gene>
<reference evidence="1 2" key="1">
    <citation type="submission" date="2024-01" db="EMBL/GenBank/DDBJ databases">
        <title>Complete genome of Cladobotryum mycophilum ATHUM6906.</title>
        <authorList>
            <person name="Christinaki A.C."/>
            <person name="Myridakis A.I."/>
            <person name="Kouvelis V.N."/>
        </authorList>
    </citation>
    <scope>NUCLEOTIDE SEQUENCE [LARGE SCALE GENOMIC DNA]</scope>
    <source>
        <strain evidence="1 2">ATHUM6906</strain>
    </source>
</reference>
<evidence type="ECO:0000313" key="1">
    <source>
        <dbReference type="EMBL" id="KAK5996519.1"/>
    </source>
</evidence>
<evidence type="ECO:0008006" key="3">
    <source>
        <dbReference type="Google" id="ProtNLM"/>
    </source>
</evidence>
<comment type="caution">
    <text evidence="1">The sequence shown here is derived from an EMBL/GenBank/DDBJ whole genome shotgun (WGS) entry which is preliminary data.</text>
</comment>
<proteinExistence type="predicted"/>
<keyword evidence="2" id="KW-1185">Reference proteome</keyword>
<accession>A0ABR0SWR0</accession>
<name>A0ABR0SWR0_9HYPO</name>
<dbReference type="Proteomes" id="UP001338125">
    <property type="component" value="Unassembled WGS sequence"/>
</dbReference>
<sequence length="475" mass="54990">MQLEDLAPELLTLILRTVDSPRSLYRLISASPACWQVFSSSPEFILSSVVKNVISYDLLNLYLAVIHVPAFTGDLELFRQQVPIFLDAYFDSKLFAFPTTKADLVGLCRLNTHVSYLSVQYFQSAIYALGYEKHMYALERESPTTMIHFSSSERTESMHDLLRLDSYFREFPQNGIPEYEDRLIYAMHAEKRECAVPPSHSERVRFLRAFLRFELYSRVFPSGWKRQHNCLSTHDAAEQSHLFVKRMEPWEIEEMSCVHHYYSSVAGRLLDELEEELVRAVQTAPGVTFTSPQLDLDQMLGISDNRLTFFNRLDLIGLDVYSRTGRWDSSTYIGYIVSLGIDFMHKLAVGDKVRRSALIRSTLSKFGRPFLPEALEELPARQPIVRPLGNNWNNDPSLPNAAYYRCRNTITNSYLKILDNPSGLREMAYMFWDCNRSEKQPVYGKLDDAGWLSNEKRKKLFDRSERQSAEERLQG</sequence>
<organism evidence="1 2">
    <name type="scientific">Cladobotryum mycophilum</name>
    <dbReference type="NCBI Taxonomy" id="491253"/>
    <lineage>
        <taxon>Eukaryota</taxon>
        <taxon>Fungi</taxon>
        <taxon>Dikarya</taxon>
        <taxon>Ascomycota</taxon>
        <taxon>Pezizomycotina</taxon>
        <taxon>Sordariomycetes</taxon>
        <taxon>Hypocreomycetidae</taxon>
        <taxon>Hypocreales</taxon>
        <taxon>Hypocreaceae</taxon>
        <taxon>Cladobotryum</taxon>
    </lineage>
</organism>
<evidence type="ECO:0000313" key="2">
    <source>
        <dbReference type="Proteomes" id="UP001338125"/>
    </source>
</evidence>
<protein>
    <recommendedName>
        <fullName evidence="3">F-box domain-containing protein</fullName>
    </recommendedName>
</protein>